<feature type="transmembrane region" description="Helical" evidence="8">
    <location>
        <begin position="322"/>
        <end position="339"/>
    </location>
</feature>
<organism evidence="9 10">
    <name type="scientific">Chlamydia psittaci 99DC5</name>
    <dbReference type="NCBI Taxonomy" id="1112251"/>
    <lineage>
        <taxon>Bacteria</taxon>
        <taxon>Pseudomonadati</taxon>
        <taxon>Chlamydiota</taxon>
        <taxon>Chlamydiia</taxon>
        <taxon>Chlamydiales</taxon>
        <taxon>Chlamydiaceae</taxon>
        <taxon>Chlamydia/Chlamydophila group</taxon>
        <taxon>Chlamydia</taxon>
    </lineage>
</organism>
<keyword evidence="6 8" id="KW-1133">Transmembrane helix</keyword>
<dbReference type="EMBL" id="ATLC01000045">
    <property type="protein sequence ID" value="EPJ28320.1"/>
    <property type="molecule type" value="Genomic_DNA"/>
</dbReference>
<dbReference type="PRINTS" id="PR00173">
    <property type="entry name" value="EDTRNSPORT"/>
</dbReference>
<sequence length="422" mass="44887">MKLWMKIFIGLFVGVTLGLILEDKAIFFKPIGDIFLNLLSMVVYPLVFCSMVLGIASISDMKKLGRIGMKSVALYLGTTCLAIIIGLCFAQFFSPGEGCDLSQNVTETHIVAPERSSTYFLSLISQIFPSNPVRSFVEGNILQIIVFAIFLGIAMRLSGEQGRPVAKFIEGFSEIMLRMINMIMTFAPYGVGASMAWISGSHGLVILWQLGKFIFAYYLACLFHAVLVFGGIIRMGCKMSFSKFLSAMMDAISCAISTSSSSATLPVTMRCVSKNLGVSSEVSGFVLPLGATVNMNGTAIFQGMAAVFIAQAYNCPLPFSSLLLIVIAATFSAVGSAGVPGGGMITLGSVLASVGLPIQGIAVLAGIDRLRDIIGTPMNILGDAVVAVYVASGEGELSTPLEEKKVSLKEKVALKEESTETV</sequence>
<evidence type="ECO:0000256" key="4">
    <source>
        <dbReference type="ARBA" id="ARBA00022692"/>
    </source>
</evidence>
<keyword evidence="5" id="KW-0769">Symport</keyword>
<evidence type="ECO:0000256" key="3">
    <source>
        <dbReference type="ARBA" id="ARBA00022475"/>
    </source>
</evidence>
<comment type="subcellular location">
    <subcellularLocation>
        <location evidence="1">Cell membrane</location>
        <topology evidence="1">Multi-pass membrane protein</topology>
    </subcellularLocation>
</comment>
<reference evidence="9 10" key="1">
    <citation type="submission" date="2013-04" db="EMBL/GenBank/DDBJ databases">
        <title>Genome sequence of Chlamydia psittaci 99DC5.</title>
        <authorList>
            <person name="Huot-Creasy H."/>
            <person name="McCracken C.L."/>
            <person name="Humphries M."/>
            <person name="Sachse K."/>
            <person name="Laroucau K."/>
            <person name="Bavoil P."/>
            <person name="Myers G.S."/>
        </authorList>
    </citation>
    <scope>NUCLEOTIDE SEQUENCE [LARGE SCALE GENOMIC DNA]</scope>
    <source>
        <strain evidence="9 10">99DC5</strain>
    </source>
</reference>
<dbReference type="PROSITE" id="PS00713">
    <property type="entry name" value="NA_DICARBOXYL_SYMP_1"/>
    <property type="match status" value="1"/>
</dbReference>
<comment type="caution">
    <text evidence="9">The sequence shown here is derived from an EMBL/GenBank/DDBJ whole genome shotgun (WGS) entry which is preliminary data.</text>
</comment>
<feature type="transmembrane region" description="Helical" evidence="8">
    <location>
        <begin position="210"/>
        <end position="232"/>
    </location>
</feature>
<dbReference type="Proteomes" id="UP000014627">
    <property type="component" value="Unassembled WGS sequence"/>
</dbReference>
<dbReference type="InterPro" id="IPR001991">
    <property type="entry name" value="Na-dicarboxylate_symporter"/>
</dbReference>
<feature type="transmembrane region" description="Helical" evidence="8">
    <location>
        <begin position="72"/>
        <end position="93"/>
    </location>
</feature>
<dbReference type="InterPro" id="IPR036458">
    <property type="entry name" value="Na:dicarbo_symporter_sf"/>
</dbReference>
<dbReference type="GeneID" id="12242674"/>
<name>A0ABN0MPV1_CHLPS</name>
<feature type="transmembrane region" description="Helical" evidence="8">
    <location>
        <begin position="141"/>
        <end position="158"/>
    </location>
</feature>
<evidence type="ECO:0000256" key="1">
    <source>
        <dbReference type="ARBA" id="ARBA00004651"/>
    </source>
</evidence>
<evidence type="ECO:0000313" key="9">
    <source>
        <dbReference type="EMBL" id="EPJ28320.1"/>
    </source>
</evidence>
<feature type="transmembrane region" description="Helical" evidence="8">
    <location>
        <begin position="345"/>
        <end position="367"/>
    </location>
</feature>
<feature type="transmembrane region" description="Helical" evidence="8">
    <location>
        <begin position="179"/>
        <end position="198"/>
    </location>
</feature>
<evidence type="ECO:0000256" key="5">
    <source>
        <dbReference type="ARBA" id="ARBA00022847"/>
    </source>
</evidence>
<dbReference type="RefSeq" id="WP_006342895.1">
    <property type="nucleotide sequence ID" value="NZ_KE356190.1"/>
</dbReference>
<proteinExistence type="predicted"/>
<keyword evidence="2" id="KW-0813">Transport</keyword>
<keyword evidence="4 8" id="KW-0812">Transmembrane</keyword>
<keyword evidence="10" id="KW-1185">Reference proteome</keyword>
<dbReference type="Pfam" id="PF00375">
    <property type="entry name" value="SDF"/>
    <property type="match status" value="1"/>
</dbReference>
<evidence type="ECO:0000256" key="6">
    <source>
        <dbReference type="ARBA" id="ARBA00022989"/>
    </source>
</evidence>
<feature type="transmembrane region" description="Helical" evidence="8">
    <location>
        <begin position="38"/>
        <end position="60"/>
    </location>
</feature>
<dbReference type="PANTHER" id="PTHR42865:SF7">
    <property type="entry name" value="PROTON_GLUTAMATE-ASPARTATE SYMPORTER"/>
    <property type="match status" value="1"/>
</dbReference>
<evidence type="ECO:0000256" key="2">
    <source>
        <dbReference type="ARBA" id="ARBA00022448"/>
    </source>
</evidence>
<keyword evidence="3" id="KW-1003">Cell membrane</keyword>
<accession>A0ABN0MPV1</accession>
<dbReference type="Gene3D" id="1.10.3860.10">
    <property type="entry name" value="Sodium:dicarboxylate symporter"/>
    <property type="match status" value="1"/>
</dbReference>
<protein>
    <submittedName>
        <fullName evidence="9">Dicarboxylate symporter family protein</fullName>
    </submittedName>
</protein>
<dbReference type="PANTHER" id="PTHR42865">
    <property type="entry name" value="PROTON/GLUTAMATE-ASPARTATE SYMPORTER"/>
    <property type="match status" value="1"/>
</dbReference>
<gene>
    <name evidence="9" type="ORF">CP99DC5_0658</name>
</gene>
<dbReference type="InterPro" id="IPR018107">
    <property type="entry name" value="Na-dicarboxylate_symporter_CS"/>
</dbReference>
<keyword evidence="7 8" id="KW-0472">Membrane</keyword>
<evidence type="ECO:0000313" key="10">
    <source>
        <dbReference type="Proteomes" id="UP000014627"/>
    </source>
</evidence>
<evidence type="ECO:0000256" key="8">
    <source>
        <dbReference type="SAM" id="Phobius"/>
    </source>
</evidence>
<dbReference type="SUPFAM" id="SSF118215">
    <property type="entry name" value="Proton glutamate symport protein"/>
    <property type="match status" value="1"/>
</dbReference>
<evidence type="ECO:0000256" key="7">
    <source>
        <dbReference type="ARBA" id="ARBA00023136"/>
    </source>
</evidence>